<evidence type="ECO:0000313" key="5">
    <source>
        <dbReference type="EMBL" id="KAK8036417.1"/>
    </source>
</evidence>
<dbReference type="InterPro" id="IPR036770">
    <property type="entry name" value="Ankyrin_rpt-contain_sf"/>
</dbReference>
<sequence>MARPVLSLAGACTHSRAFLCGRRFLLSPRMSITALYQILRSSPPQGYATSTFDATHAQANHAGDTAFHKAAVTGPPVAYLERLLETGVDVNQPNSAGRLPLHVLCSVGYWDPDTPESVGEMIKWIIRRTKNVNACDHKGVNPLHLASTLSEQLVKQLLAAGADPAGPTLEGLTPLHLAARARESNIVGMLIDAVGPASTAASGADRHRFLNARDHLGRTPLHYACRSGRSETVSLLLGAGADPTLEDEQGPTALDACNEFDEEQALWADWRKPDRLGADVVWNTTIPRTWDEDAAGGLKLADTLRPWVVPGRLLTKHLELAIGSYWTQSFRIESPQETTRIEEIIGMLHDACARRGEAEGRKSAAARWADCILHCKSKELAYTEQAFLQQQPLGTGTDDKEAPPSFPSDQDVMECLQRRVSEVADREKKYTSPGSLIGFDVFERLLLKREYHVIQWLFRQGGPLLPILTEAAIPKFARLLAQHGFAHLLQTMLDSEFYGPMILDACSHAHHDPRYGYGWVLADPILLVAARRELPNMDVLRLLVEKRDAVSGKGMNLNAKGRTGQVFFHHEIDYPGRFSDSDEPIAPGKNTALHEFAKGGTGGTSRKGCPTCWRPAPTQRSATRRSRRPWKWRRPFILQWFPKS</sequence>
<dbReference type="EMBL" id="JAQQWI010000004">
    <property type="protein sequence ID" value="KAK8036417.1"/>
    <property type="molecule type" value="Genomic_DNA"/>
</dbReference>
<evidence type="ECO:0000256" key="4">
    <source>
        <dbReference type="SAM" id="MobiDB-lite"/>
    </source>
</evidence>
<name>A0ABR1SQ57_9PEZI</name>
<feature type="repeat" description="ANK" evidence="3">
    <location>
        <begin position="62"/>
        <end position="95"/>
    </location>
</feature>
<dbReference type="Pfam" id="PF12796">
    <property type="entry name" value="Ank_2"/>
    <property type="match status" value="1"/>
</dbReference>
<keyword evidence="2 3" id="KW-0040">ANK repeat</keyword>
<dbReference type="InterPro" id="IPR002110">
    <property type="entry name" value="Ankyrin_rpt"/>
</dbReference>
<evidence type="ECO:0000256" key="2">
    <source>
        <dbReference type="ARBA" id="ARBA00023043"/>
    </source>
</evidence>
<evidence type="ECO:0000256" key="1">
    <source>
        <dbReference type="ARBA" id="ARBA00022737"/>
    </source>
</evidence>
<evidence type="ECO:0000256" key="3">
    <source>
        <dbReference type="PROSITE-ProRule" id="PRU00023"/>
    </source>
</evidence>
<feature type="repeat" description="ANK" evidence="3">
    <location>
        <begin position="170"/>
        <end position="192"/>
    </location>
</feature>
<feature type="region of interest" description="Disordered" evidence="4">
    <location>
        <begin position="595"/>
        <end position="626"/>
    </location>
</feature>
<organism evidence="5 6">
    <name type="scientific">Apiospora marii</name>
    <dbReference type="NCBI Taxonomy" id="335849"/>
    <lineage>
        <taxon>Eukaryota</taxon>
        <taxon>Fungi</taxon>
        <taxon>Dikarya</taxon>
        <taxon>Ascomycota</taxon>
        <taxon>Pezizomycotina</taxon>
        <taxon>Sordariomycetes</taxon>
        <taxon>Xylariomycetidae</taxon>
        <taxon>Amphisphaeriales</taxon>
        <taxon>Apiosporaceae</taxon>
        <taxon>Apiospora</taxon>
    </lineage>
</organism>
<dbReference type="InterPro" id="IPR050776">
    <property type="entry name" value="Ank_Repeat/CDKN_Inhibitor"/>
</dbReference>
<evidence type="ECO:0000313" key="6">
    <source>
        <dbReference type="Proteomes" id="UP001396898"/>
    </source>
</evidence>
<dbReference type="Gene3D" id="1.25.40.20">
    <property type="entry name" value="Ankyrin repeat-containing domain"/>
    <property type="match status" value="1"/>
</dbReference>
<accession>A0ABR1SQ57</accession>
<reference evidence="5 6" key="1">
    <citation type="submission" date="2023-01" db="EMBL/GenBank/DDBJ databases">
        <title>Analysis of 21 Apiospora genomes using comparative genomics revels a genus with tremendous synthesis potential of carbohydrate active enzymes and secondary metabolites.</title>
        <authorList>
            <person name="Sorensen T."/>
        </authorList>
    </citation>
    <scope>NUCLEOTIDE SEQUENCE [LARGE SCALE GENOMIC DNA]</scope>
    <source>
        <strain evidence="5 6">CBS 20057</strain>
    </source>
</reference>
<dbReference type="Proteomes" id="UP001396898">
    <property type="component" value="Unassembled WGS sequence"/>
</dbReference>
<comment type="caution">
    <text evidence="5">The sequence shown here is derived from an EMBL/GenBank/DDBJ whole genome shotgun (WGS) entry which is preliminary data.</text>
</comment>
<dbReference type="PANTHER" id="PTHR24201">
    <property type="entry name" value="ANK_REP_REGION DOMAIN-CONTAINING PROTEIN"/>
    <property type="match status" value="1"/>
</dbReference>
<proteinExistence type="predicted"/>
<protein>
    <submittedName>
        <fullName evidence="5">Uncharacterized protein</fullName>
    </submittedName>
</protein>
<dbReference type="PROSITE" id="PS50088">
    <property type="entry name" value="ANK_REPEAT"/>
    <property type="match status" value="3"/>
</dbReference>
<keyword evidence="6" id="KW-1185">Reference proteome</keyword>
<dbReference type="SUPFAM" id="SSF48403">
    <property type="entry name" value="Ankyrin repeat"/>
    <property type="match status" value="1"/>
</dbReference>
<feature type="repeat" description="ANK" evidence="3">
    <location>
        <begin position="216"/>
        <end position="248"/>
    </location>
</feature>
<gene>
    <name evidence="5" type="ORF">PG991_001554</name>
</gene>
<keyword evidence="1" id="KW-0677">Repeat</keyword>
<dbReference type="SMART" id="SM00248">
    <property type="entry name" value="ANK"/>
    <property type="match status" value="5"/>
</dbReference>
<dbReference type="PROSITE" id="PS50297">
    <property type="entry name" value="ANK_REP_REGION"/>
    <property type="match status" value="3"/>
</dbReference>